<organism evidence="2 3">
    <name type="scientific">Eiseniibacteriota bacterium</name>
    <dbReference type="NCBI Taxonomy" id="2212470"/>
    <lineage>
        <taxon>Bacteria</taxon>
        <taxon>Candidatus Eiseniibacteriota</taxon>
    </lineage>
</organism>
<dbReference type="Proteomes" id="UP001594288">
    <property type="component" value="Unassembled WGS sequence"/>
</dbReference>
<evidence type="ECO:0000313" key="3">
    <source>
        <dbReference type="Proteomes" id="UP001594288"/>
    </source>
</evidence>
<dbReference type="EMBL" id="JBHPEI010000124">
    <property type="protein sequence ID" value="MFC1800341.1"/>
    <property type="molecule type" value="Genomic_DNA"/>
</dbReference>
<comment type="caution">
    <text evidence="2">The sequence shown here is derived from an EMBL/GenBank/DDBJ whole genome shotgun (WGS) entry which is preliminary data.</text>
</comment>
<evidence type="ECO:0000256" key="1">
    <source>
        <dbReference type="SAM" id="SignalP"/>
    </source>
</evidence>
<accession>A0ABV6YQI1</accession>
<reference evidence="2 3" key="1">
    <citation type="submission" date="2024-09" db="EMBL/GenBank/DDBJ databases">
        <authorList>
            <person name="D'Angelo T."/>
        </authorList>
    </citation>
    <scope>NUCLEOTIDE SEQUENCE [LARGE SCALE GENOMIC DNA]</scope>
    <source>
        <strain evidence="2">SAG AM-311-F02</strain>
    </source>
</reference>
<feature type="signal peptide" evidence="1">
    <location>
        <begin position="1"/>
        <end position="26"/>
    </location>
</feature>
<keyword evidence="3" id="KW-1185">Reference proteome</keyword>
<keyword evidence="1" id="KW-0732">Signal</keyword>
<evidence type="ECO:0000313" key="2">
    <source>
        <dbReference type="EMBL" id="MFC1800341.1"/>
    </source>
</evidence>
<gene>
    <name evidence="2" type="ORF">ACFL2Z_05510</name>
</gene>
<name>A0ABV6YQI1_UNCEI</name>
<dbReference type="Gene3D" id="2.60.120.260">
    <property type="entry name" value="Galactose-binding domain-like"/>
    <property type="match status" value="1"/>
</dbReference>
<sequence length="171" mass="18440">MRGLLLRALLASALIAASAMGSQLFAQVNMLANPGFEESGGSYDGWFTFNGSVELSLPDGDNIIRTGSAASKIYGWFEGCPGPHGYNVGGYGQLFTPIPGMNYEFSGYSYVPSADDIPGDDTCTKNRCIAKVVFFDAPTAGYEISANEVVIGDWTTRRRGRSRTPGRYRSH</sequence>
<feature type="chain" id="PRO_5046516109" evidence="1">
    <location>
        <begin position="27"/>
        <end position="171"/>
    </location>
</feature>
<proteinExistence type="predicted"/>
<protein>
    <submittedName>
        <fullName evidence="2">Uncharacterized protein</fullName>
    </submittedName>
</protein>